<accession>A0ABX2MYQ1</accession>
<comment type="caution">
    <text evidence="1">The sequence shown here is derived from an EMBL/GenBank/DDBJ whole genome shotgun (WGS) entry which is preliminary data.</text>
</comment>
<dbReference type="EMBL" id="JABWMH010000001">
    <property type="protein sequence ID" value="NVD26531.1"/>
    <property type="molecule type" value="Genomic_DNA"/>
</dbReference>
<dbReference type="Proteomes" id="UP000652427">
    <property type="component" value="Unassembled WGS sequence"/>
</dbReference>
<proteinExistence type="predicted"/>
<dbReference type="RefSeq" id="WP_176278076.1">
    <property type="nucleotide sequence ID" value="NZ_JABWMH010000001.1"/>
</dbReference>
<evidence type="ECO:0000313" key="2">
    <source>
        <dbReference type="Proteomes" id="UP000652427"/>
    </source>
</evidence>
<organism evidence="1 2">
    <name type="scientific">Parasphingorhabdus flavimaris</name>
    <dbReference type="NCBI Taxonomy" id="266812"/>
    <lineage>
        <taxon>Bacteria</taxon>
        <taxon>Pseudomonadati</taxon>
        <taxon>Pseudomonadota</taxon>
        <taxon>Alphaproteobacteria</taxon>
        <taxon>Sphingomonadales</taxon>
        <taxon>Sphingomonadaceae</taxon>
        <taxon>Parasphingorhabdus</taxon>
    </lineage>
</organism>
<dbReference type="InterPro" id="IPR025514">
    <property type="entry name" value="DUF4402"/>
</dbReference>
<protein>
    <submittedName>
        <fullName evidence="1">DUF4402 domain-containing protein</fullName>
    </submittedName>
</protein>
<evidence type="ECO:0000313" key="1">
    <source>
        <dbReference type="EMBL" id="NVD26531.1"/>
    </source>
</evidence>
<name>A0ABX2MYQ1_9SPHN</name>
<sequence>MKTRDQILPRVIGGLLIVLVALTSAPVVLAQTGTAEADAVVVSPLSLVPVDDLNFGNLIPGLTGGTAVVSTTGVRTVTGSVVAAGGTVSNAEFQGYGSRNRFVYITSGAGTYILNRIGGGAAMTMRSLTLQTDNLTPTFFPGLFRISSTDVITLRIGATLDVGPSQQSGVYEATFPITMNYY</sequence>
<dbReference type="Pfam" id="PF14352">
    <property type="entry name" value="DUF4402"/>
    <property type="match status" value="1"/>
</dbReference>
<keyword evidence="2" id="KW-1185">Reference proteome</keyword>
<reference evidence="1 2" key="1">
    <citation type="submission" date="2020-06" db="EMBL/GenBank/DDBJ databases">
        <authorList>
            <person name="Kim S.-J."/>
            <person name="Park S.-J."/>
        </authorList>
    </citation>
    <scope>NUCLEOTIDE SEQUENCE [LARGE SCALE GENOMIC DNA]</scope>
    <source>
        <strain evidence="1 2">SW-151</strain>
    </source>
</reference>
<gene>
    <name evidence="1" type="ORF">HUO14_01280</name>
</gene>